<organism evidence="7 8">
    <name type="scientific">Eleusine coracana subsp. coracana</name>
    <dbReference type="NCBI Taxonomy" id="191504"/>
    <lineage>
        <taxon>Eukaryota</taxon>
        <taxon>Viridiplantae</taxon>
        <taxon>Streptophyta</taxon>
        <taxon>Embryophyta</taxon>
        <taxon>Tracheophyta</taxon>
        <taxon>Spermatophyta</taxon>
        <taxon>Magnoliopsida</taxon>
        <taxon>Liliopsida</taxon>
        <taxon>Poales</taxon>
        <taxon>Poaceae</taxon>
        <taxon>PACMAD clade</taxon>
        <taxon>Chloridoideae</taxon>
        <taxon>Cynodonteae</taxon>
        <taxon>Eleusininae</taxon>
        <taxon>Eleusine</taxon>
    </lineage>
</organism>
<feature type="transmembrane region" description="Helical" evidence="6">
    <location>
        <begin position="121"/>
        <end position="140"/>
    </location>
</feature>
<keyword evidence="5 6" id="KW-0472">Membrane</keyword>
<feature type="transmembrane region" description="Helical" evidence="6">
    <location>
        <begin position="209"/>
        <end position="230"/>
    </location>
</feature>
<evidence type="ECO:0000256" key="1">
    <source>
        <dbReference type="ARBA" id="ARBA00004141"/>
    </source>
</evidence>
<keyword evidence="8" id="KW-1185">Reference proteome</keyword>
<accession>A0AAV5G0Q5</accession>
<evidence type="ECO:0000256" key="6">
    <source>
        <dbReference type="SAM" id="Phobius"/>
    </source>
</evidence>
<name>A0AAV5G0Q5_ELECO</name>
<dbReference type="AlphaFoldDB" id="A0AAV5G0Q5"/>
<dbReference type="EMBL" id="BQKI01000342">
    <property type="protein sequence ID" value="GJN41439.1"/>
    <property type="molecule type" value="Genomic_DNA"/>
</dbReference>
<comment type="subcellular location">
    <subcellularLocation>
        <location evidence="1">Membrane</location>
        <topology evidence="1">Multi-pass membrane protein</topology>
    </subcellularLocation>
</comment>
<reference evidence="7" key="1">
    <citation type="journal article" date="2018" name="DNA Res.">
        <title>Multiple hybrid de novo genome assembly of finger millet, an orphan allotetraploid crop.</title>
        <authorList>
            <person name="Hatakeyama M."/>
            <person name="Aluri S."/>
            <person name="Balachadran M.T."/>
            <person name="Sivarajan S.R."/>
            <person name="Patrignani A."/>
            <person name="Gruter S."/>
            <person name="Poveda L."/>
            <person name="Shimizu-Inatsugi R."/>
            <person name="Baeten J."/>
            <person name="Francoijs K.J."/>
            <person name="Nataraja K.N."/>
            <person name="Reddy Y.A.N."/>
            <person name="Phadnis S."/>
            <person name="Ravikumar R.L."/>
            <person name="Schlapbach R."/>
            <person name="Sreeman S.M."/>
            <person name="Shimizu K.K."/>
        </authorList>
    </citation>
    <scope>NUCLEOTIDE SEQUENCE</scope>
</reference>
<evidence type="ECO:0000313" key="7">
    <source>
        <dbReference type="EMBL" id="GJN41439.1"/>
    </source>
</evidence>
<dbReference type="PANTHER" id="PTHR23504">
    <property type="entry name" value="MAJOR FACILITATOR SUPERFAMILY DOMAIN-CONTAINING PROTEIN 10"/>
    <property type="match status" value="1"/>
</dbReference>
<gene>
    <name evidence="7" type="primary">gn00814</name>
    <name evidence="7" type="ORF">PR202_gn00814</name>
</gene>
<comment type="caution">
    <text evidence="7">The sequence shown here is derived from an EMBL/GenBank/DDBJ whole genome shotgun (WGS) entry which is preliminary data.</text>
</comment>
<feature type="transmembrane region" description="Helical" evidence="6">
    <location>
        <begin position="160"/>
        <end position="188"/>
    </location>
</feature>
<feature type="transmembrane region" description="Helical" evidence="6">
    <location>
        <begin position="79"/>
        <end position="101"/>
    </location>
</feature>
<keyword evidence="4 6" id="KW-1133">Transmembrane helix</keyword>
<keyword evidence="2" id="KW-0813">Transport</keyword>
<evidence type="ECO:0000313" key="8">
    <source>
        <dbReference type="Proteomes" id="UP001054889"/>
    </source>
</evidence>
<evidence type="ECO:0000256" key="2">
    <source>
        <dbReference type="ARBA" id="ARBA00022448"/>
    </source>
</evidence>
<sequence>MVDDSSTPPAAASAPAAKVYYEGCPGCAMERKKESNKGVPYKELLLVGVINTRSRYETCMLLKEKKTLGFMPGFSVSTAWGLGVIIGPAIGGYLAQIFSLWTVSDRKYGGLSFSSKDVGQVLTVAGASLTVYQLFVYRWVDKIFGPIHSTRVAAPQEQRGAANGIATTAMSLFKAAAPAAGGVIFSWAQKRQHAAFFPGKHSVLATVKIAMLFCIIGLFNYCIKEIYAIWPCCDLYLQALSPWDTAKSDTLNRSRQKCVLVENGGTARVGGSDLAHLVRAYHKSLSLELLRDRGASPPSEAEKWRWEAMDVFGLIPWWCSPYSKFSSPPAVTELAPSPSTIAFAPVSTAITNQSLLHPVTCQARLLACWPSRARAPATEAPHERVRVQAPGALWSWLAGDCAALSLASGWASERASCGVSTREPELIGRAPPCWAAEQLGRAHAAPAVLLDRARWQLACSEAQEAEIKF</sequence>
<evidence type="ECO:0000256" key="3">
    <source>
        <dbReference type="ARBA" id="ARBA00022692"/>
    </source>
</evidence>
<dbReference type="PANTHER" id="PTHR23504:SF19">
    <property type="entry name" value="FACILITATOR SUPERFAMILY ANTIPORTER, PUTATIVE, EXPRESSED-RELATED"/>
    <property type="match status" value="1"/>
</dbReference>
<protein>
    <submittedName>
        <fullName evidence="7">Uncharacterized protein</fullName>
    </submittedName>
</protein>
<evidence type="ECO:0000256" key="5">
    <source>
        <dbReference type="ARBA" id="ARBA00023136"/>
    </source>
</evidence>
<dbReference type="GO" id="GO:0016020">
    <property type="term" value="C:membrane"/>
    <property type="evidence" value="ECO:0007669"/>
    <property type="project" value="UniProtKB-SubCell"/>
</dbReference>
<reference evidence="7" key="2">
    <citation type="submission" date="2021-12" db="EMBL/GenBank/DDBJ databases">
        <title>Resequencing data analysis of finger millet.</title>
        <authorList>
            <person name="Hatakeyama M."/>
            <person name="Aluri S."/>
            <person name="Balachadran M.T."/>
            <person name="Sivarajan S.R."/>
            <person name="Poveda L."/>
            <person name="Shimizu-Inatsugi R."/>
            <person name="Schlapbach R."/>
            <person name="Sreeman S.M."/>
            <person name="Shimizu K.K."/>
        </authorList>
    </citation>
    <scope>NUCLEOTIDE SEQUENCE</scope>
</reference>
<keyword evidence="3 6" id="KW-0812">Transmembrane</keyword>
<evidence type="ECO:0000256" key="4">
    <source>
        <dbReference type="ARBA" id="ARBA00022989"/>
    </source>
</evidence>
<proteinExistence type="predicted"/>
<dbReference type="Proteomes" id="UP001054889">
    <property type="component" value="Unassembled WGS sequence"/>
</dbReference>